<dbReference type="GO" id="GO:0006281">
    <property type="term" value="P:DNA repair"/>
    <property type="evidence" value="ECO:0007669"/>
    <property type="project" value="TreeGrafter"/>
</dbReference>
<gene>
    <name evidence="3" type="ORF">ORY91_001650</name>
    <name evidence="4" type="ORF">V9W64_10585</name>
</gene>
<dbReference type="PANTHER" id="PTHR45766">
    <property type="entry name" value="DNA ANNEALING HELICASE AND ENDONUCLEASE ZRANB3 FAMILY MEMBER"/>
    <property type="match status" value="1"/>
</dbReference>
<dbReference type="Proteomes" id="UP001149607">
    <property type="component" value="Chromosome"/>
</dbReference>
<keyword evidence="4" id="KW-0347">Helicase</keyword>
<dbReference type="GO" id="GO:0004386">
    <property type="term" value="F:helicase activity"/>
    <property type="evidence" value="ECO:0007669"/>
    <property type="project" value="UniProtKB-KW"/>
</dbReference>
<dbReference type="GO" id="GO:0016787">
    <property type="term" value="F:hydrolase activity"/>
    <property type="evidence" value="ECO:0007669"/>
    <property type="project" value="UniProtKB-KW"/>
</dbReference>
<keyword evidence="1" id="KW-0378">Hydrolase</keyword>
<keyword evidence="5" id="KW-1185">Reference proteome</keyword>
<evidence type="ECO:0000259" key="2">
    <source>
        <dbReference type="PROSITE" id="PS51194"/>
    </source>
</evidence>
<organism evidence="3">
    <name type="scientific">Neisseria leonii</name>
    <dbReference type="NCBI Taxonomy" id="2995413"/>
    <lineage>
        <taxon>Bacteria</taxon>
        <taxon>Pseudomonadati</taxon>
        <taxon>Pseudomonadota</taxon>
        <taxon>Betaproteobacteria</taxon>
        <taxon>Neisseriales</taxon>
        <taxon>Neisseriaceae</taxon>
        <taxon>Neisseria</taxon>
    </lineage>
</organism>
<dbReference type="Pfam" id="PF00271">
    <property type="entry name" value="Helicase_C"/>
    <property type="match status" value="1"/>
</dbReference>
<name>A0A9X4E3U8_9NEIS</name>
<accession>A0A9X4E3U8</accession>
<protein>
    <submittedName>
        <fullName evidence="4">Helicase-related protein</fullName>
    </submittedName>
</protein>
<keyword evidence="4" id="KW-0547">Nucleotide-binding</keyword>
<dbReference type="InterPro" id="IPR001650">
    <property type="entry name" value="Helicase_C-like"/>
</dbReference>
<dbReference type="EMBL" id="JAPQFL010000005">
    <property type="protein sequence ID" value="MDD9328230.1"/>
    <property type="molecule type" value="Genomic_DNA"/>
</dbReference>
<feature type="domain" description="Helicase C-terminal" evidence="2">
    <location>
        <begin position="161"/>
        <end position="310"/>
    </location>
</feature>
<reference evidence="3" key="1">
    <citation type="submission" date="2022-10" db="EMBL/GenBank/DDBJ databases">
        <authorList>
            <person name="Boutroux M."/>
        </authorList>
    </citation>
    <scope>NUCLEOTIDE SEQUENCE</scope>
    <source>
        <strain evidence="3">51.81</strain>
    </source>
</reference>
<dbReference type="AlphaFoldDB" id="A0A9X4E3U8"/>
<evidence type="ECO:0000313" key="4">
    <source>
        <dbReference type="EMBL" id="WWY03109.1"/>
    </source>
</evidence>
<dbReference type="SUPFAM" id="SSF52540">
    <property type="entry name" value="P-loop containing nucleoside triphosphate hydrolases"/>
    <property type="match status" value="1"/>
</dbReference>
<dbReference type="EMBL" id="CP146598">
    <property type="protein sequence ID" value="WWY03109.1"/>
    <property type="molecule type" value="Genomic_DNA"/>
</dbReference>
<keyword evidence="4" id="KW-0067">ATP-binding</keyword>
<dbReference type="GO" id="GO:0031297">
    <property type="term" value="P:replication fork processing"/>
    <property type="evidence" value="ECO:0007669"/>
    <property type="project" value="TreeGrafter"/>
</dbReference>
<evidence type="ECO:0000313" key="3">
    <source>
        <dbReference type="EMBL" id="MDD9328230.1"/>
    </source>
</evidence>
<proteinExistence type="predicted"/>
<evidence type="ECO:0000256" key="1">
    <source>
        <dbReference type="ARBA" id="ARBA00022801"/>
    </source>
</evidence>
<dbReference type="PROSITE" id="PS51194">
    <property type="entry name" value="HELICASE_CTER"/>
    <property type="match status" value="1"/>
</dbReference>
<dbReference type="PANTHER" id="PTHR45766:SF6">
    <property type="entry name" value="SWI_SNF-RELATED MATRIX-ASSOCIATED ACTIN-DEPENDENT REGULATOR OF CHROMATIN SUBFAMILY A-LIKE PROTEIN 1"/>
    <property type="match status" value="1"/>
</dbReference>
<evidence type="ECO:0000313" key="5">
    <source>
        <dbReference type="Proteomes" id="UP001149607"/>
    </source>
</evidence>
<reference evidence="4" key="2">
    <citation type="submission" date="2024-02" db="EMBL/GenBank/DDBJ databases">
        <title>Neisseria leonii sp. nov.</title>
        <authorList>
            <person name="Boutroux M."/>
            <person name="Favre-Rochex S."/>
            <person name="Gorgette O."/>
            <person name="Touak G."/>
            <person name="Muhle E."/>
            <person name="Chesneau O."/>
            <person name="Clermont D."/>
            <person name="Rahi P."/>
        </authorList>
    </citation>
    <scope>NUCLEOTIDE SEQUENCE</scope>
    <source>
        <strain evidence="4">51.81</strain>
    </source>
</reference>
<dbReference type="RefSeq" id="WP_274585335.1">
    <property type="nucleotide sequence ID" value="NZ_CP146598.1"/>
</dbReference>
<sequence length="316" mass="35624">MNRGGRRHLILMTGTPLTTPADVYGYTRFTNPHAYPSRSWFESTHVQNKDQFGNVTGWAAEDKMQDNFLLNSARVFRREIDSQLPDVIYEPIFYELEPDHMAAYNRLAEEALLDLEGQEITALTVQKLNTMLQQIIIGYEEFFDGEEAKMRARAEVAGFKLLDSVMDGLGGRKLIVFAYYKKAIAALQSHGAQYGAVAVYGGMSDKARNEALDKFTGDPDCRLLIGQPLSMGSGLDNLKTVCSDILFLELPMIAKDFTQAVGRIDRNGQKNRCHVRIGTAVDTLQMRRQKSLLDKDEQANAVQLTHKDLRDWIHGK</sequence>
<dbReference type="Gene3D" id="3.40.50.300">
    <property type="entry name" value="P-loop containing nucleotide triphosphate hydrolases"/>
    <property type="match status" value="1"/>
</dbReference>
<dbReference type="InterPro" id="IPR027417">
    <property type="entry name" value="P-loop_NTPase"/>
</dbReference>